<dbReference type="Gene3D" id="1.20.1720.10">
    <property type="entry name" value="Multidrug resistance protein D"/>
    <property type="match status" value="1"/>
</dbReference>
<keyword evidence="9" id="KW-1185">Reference proteome</keyword>
<keyword evidence="5" id="KW-0812">Transmembrane</keyword>
<sequence>MLGMLLSSLGQMIFSTALPTVVGELGGASHMSWVITAFMLTMTIGMPVYGKLGDQVGRKPLYLGAIVLFLIGSVVGALSQNMATMIAARAIQGLGGGGLMVLSQAIMADVVTARDRGKYMGLMGGIFGLSSILGPLLGGFFTDGPGWRWALWFNIPLGLITLAIATFALKLPRRHGQATLDLWGTVTMAIATTCLILTVTWGGRDYAWDSTVILSLIATTIVTGAVFVFIELRHANPLIPMTLFTRRNFSLTTVSGIIMGVAMFGTLSYLPTYIQMVHNLSPTEAGLMMIPMMVGMIFTSTVVGQAVSRSGKYKWYPVIGMVIMSVGLFFIGQLHAHDTLVHLGVVEFVIGIGLGMTAQTLVLIVQNTFPLRMVGTATASNNFFRQIGGALGAAIVGSLFMHRVTDELQQNLPGAIKQLGPEGAKYAEMFSHGGTGSLTPALVQQIPDALREVIINGYNDALVPILGSIAPLAIIAAIVLAFVRHERLKTTLERD</sequence>
<dbReference type="KEGG" id="cans:GP473_06445"/>
<evidence type="ECO:0000256" key="5">
    <source>
        <dbReference type="ARBA" id="ARBA00022692"/>
    </source>
</evidence>
<keyword evidence="3" id="KW-0813">Transport</keyword>
<dbReference type="SUPFAM" id="SSF103473">
    <property type="entry name" value="MFS general substrate transporter"/>
    <property type="match status" value="1"/>
</dbReference>
<dbReference type="InterPro" id="IPR020846">
    <property type="entry name" value="MFS_dom"/>
</dbReference>
<dbReference type="GO" id="GO:0022857">
    <property type="term" value="F:transmembrane transporter activity"/>
    <property type="evidence" value="ECO:0007669"/>
    <property type="project" value="InterPro"/>
</dbReference>
<organism evidence="8 9">
    <name type="scientific">Corynebacterium anserum</name>
    <dbReference type="NCBI Taxonomy" id="2684406"/>
    <lineage>
        <taxon>Bacteria</taxon>
        <taxon>Bacillati</taxon>
        <taxon>Actinomycetota</taxon>
        <taxon>Actinomycetes</taxon>
        <taxon>Mycobacteriales</taxon>
        <taxon>Corynebacteriaceae</taxon>
        <taxon>Corynebacterium</taxon>
    </lineage>
</organism>
<evidence type="ECO:0000256" key="6">
    <source>
        <dbReference type="ARBA" id="ARBA00022989"/>
    </source>
</evidence>
<gene>
    <name evidence="8" type="ORF">GP473_06445</name>
</gene>
<dbReference type="CDD" id="cd17502">
    <property type="entry name" value="MFS_Azr1_MDR_like"/>
    <property type="match status" value="1"/>
</dbReference>
<keyword evidence="4" id="KW-1003">Cell membrane</keyword>
<dbReference type="NCBIfam" id="TIGR00711">
    <property type="entry name" value="efflux_EmrB"/>
    <property type="match status" value="1"/>
</dbReference>
<dbReference type="Gene3D" id="1.20.1250.20">
    <property type="entry name" value="MFS general substrate transporter like domains"/>
    <property type="match status" value="1"/>
</dbReference>
<evidence type="ECO:0000256" key="1">
    <source>
        <dbReference type="ARBA" id="ARBA00004651"/>
    </source>
</evidence>
<protein>
    <submittedName>
        <fullName evidence="8">DHA2 family efflux MFS transporter permease subunit</fullName>
    </submittedName>
</protein>
<comment type="subcellular location">
    <subcellularLocation>
        <location evidence="1">Cell membrane</location>
        <topology evidence="1">Multi-pass membrane protein</topology>
    </subcellularLocation>
</comment>
<evidence type="ECO:0000256" key="4">
    <source>
        <dbReference type="ARBA" id="ARBA00022475"/>
    </source>
</evidence>
<dbReference type="AlphaFoldDB" id="A0A7G7YR66"/>
<proteinExistence type="inferred from homology"/>
<dbReference type="PRINTS" id="PR01036">
    <property type="entry name" value="TCRTETB"/>
</dbReference>
<dbReference type="FunFam" id="1.20.1720.10:FF:000004">
    <property type="entry name" value="EmrB/QacA family drug resistance transporter"/>
    <property type="match status" value="1"/>
</dbReference>
<evidence type="ECO:0000313" key="8">
    <source>
        <dbReference type="EMBL" id="QNH96986.1"/>
    </source>
</evidence>
<dbReference type="InterPro" id="IPR036259">
    <property type="entry name" value="MFS_trans_sf"/>
</dbReference>
<keyword evidence="7" id="KW-0472">Membrane</keyword>
<reference evidence="8 9" key="1">
    <citation type="submission" date="2019-12" db="EMBL/GenBank/DDBJ databases">
        <title>Corynebacterium sp. nov., isolated from feces of the Anser Albifrons in China.</title>
        <authorList>
            <person name="Liu Q."/>
        </authorList>
    </citation>
    <scope>NUCLEOTIDE SEQUENCE [LARGE SCALE GENOMIC DNA]</scope>
    <source>
        <strain evidence="8 9">23H37-10</strain>
    </source>
</reference>
<dbReference type="InterPro" id="IPR011701">
    <property type="entry name" value="MFS"/>
</dbReference>
<dbReference type="PANTHER" id="PTHR23501">
    <property type="entry name" value="MAJOR FACILITATOR SUPERFAMILY"/>
    <property type="match status" value="1"/>
</dbReference>
<dbReference type="Pfam" id="PF07690">
    <property type="entry name" value="MFS_1"/>
    <property type="match status" value="1"/>
</dbReference>
<keyword evidence="6" id="KW-1133">Transmembrane helix</keyword>
<evidence type="ECO:0000313" key="9">
    <source>
        <dbReference type="Proteomes" id="UP000515275"/>
    </source>
</evidence>
<comment type="similarity">
    <text evidence="2">Belongs to the major facilitator superfamily. TCR/Tet family.</text>
</comment>
<evidence type="ECO:0000256" key="7">
    <source>
        <dbReference type="ARBA" id="ARBA00023136"/>
    </source>
</evidence>
<name>A0A7G7YR66_9CORY</name>
<dbReference type="InterPro" id="IPR004638">
    <property type="entry name" value="EmrB-like"/>
</dbReference>
<accession>A0A7G7YR66</accession>
<evidence type="ECO:0000256" key="3">
    <source>
        <dbReference type="ARBA" id="ARBA00022448"/>
    </source>
</evidence>
<dbReference type="PANTHER" id="PTHR23501:SF197">
    <property type="entry name" value="COMD"/>
    <property type="match status" value="1"/>
</dbReference>
<dbReference type="Proteomes" id="UP000515275">
    <property type="component" value="Chromosome"/>
</dbReference>
<evidence type="ECO:0000256" key="2">
    <source>
        <dbReference type="ARBA" id="ARBA00007520"/>
    </source>
</evidence>
<dbReference type="GO" id="GO:0005886">
    <property type="term" value="C:plasma membrane"/>
    <property type="evidence" value="ECO:0007669"/>
    <property type="project" value="UniProtKB-SubCell"/>
</dbReference>
<dbReference type="PROSITE" id="PS50850">
    <property type="entry name" value="MFS"/>
    <property type="match status" value="1"/>
</dbReference>
<dbReference type="EMBL" id="CP046883">
    <property type="protein sequence ID" value="QNH96986.1"/>
    <property type="molecule type" value="Genomic_DNA"/>
</dbReference>